<evidence type="ECO:0000313" key="2">
    <source>
        <dbReference type="EMBL" id="KAF3857015.1"/>
    </source>
</evidence>
<evidence type="ECO:0000256" key="1">
    <source>
        <dbReference type="SAM" id="Phobius"/>
    </source>
</evidence>
<dbReference type="AlphaFoldDB" id="A0A7J5Z5G7"/>
<reference evidence="2 3" key="1">
    <citation type="submission" date="2020-03" db="EMBL/GenBank/DDBJ databases">
        <title>Dissostichus mawsoni Genome sequencing and assembly.</title>
        <authorList>
            <person name="Park H."/>
        </authorList>
    </citation>
    <scope>NUCLEOTIDE SEQUENCE [LARGE SCALE GENOMIC DNA]</scope>
    <source>
        <strain evidence="2">DM0001</strain>
        <tissue evidence="2">Muscle</tissue>
    </source>
</reference>
<protein>
    <submittedName>
        <fullName evidence="2">Uncharacterized protein</fullName>
    </submittedName>
</protein>
<gene>
    <name evidence="2" type="ORF">F7725_008874</name>
</gene>
<dbReference type="EMBL" id="JAAKFY010000005">
    <property type="protein sequence ID" value="KAF3857015.1"/>
    <property type="molecule type" value="Genomic_DNA"/>
</dbReference>
<accession>A0A7J5Z5G7</accession>
<evidence type="ECO:0000313" key="3">
    <source>
        <dbReference type="Proteomes" id="UP000518266"/>
    </source>
</evidence>
<proteinExistence type="predicted"/>
<keyword evidence="1" id="KW-0472">Membrane</keyword>
<keyword evidence="3" id="KW-1185">Reference proteome</keyword>
<comment type="caution">
    <text evidence="2">The sequence shown here is derived from an EMBL/GenBank/DDBJ whole genome shotgun (WGS) entry which is preliminary data.</text>
</comment>
<feature type="transmembrane region" description="Helical" evidence="1">
    <location>
        <begin position="83"/>
        <end position="103"/>
    </location>
</feature>
<dbReference type="Proteomes" id="UP000518266">
    <property type="component" value="Unassembled WGS sequence"/>
</dbReference>
<keyword evidence="1" id="KW-1133">Transmembrane helix</keyword>
<keyword evidence="1" id="KW-0812">Transmembrane</keyword>
<organism evidence="2 3">
    <name type="scientific">Dissostichus mawsoni</name>
    <name type="common">Antarctic cod</name>
    <dbReference type="NCBI Taxonomy" id="36200"/>
    <lineage>
        <taxon>Eukaryota</taxon>
        <taxon>Metazoa</taxon>
        <taxon>Chordata</taxon>
        <taxon>Craniata</taxon>
        <taxon>Vertebrata</taxon>
        <taxon>Euteleostomi</taxon>
        <taxon>Actinopterygii</taxon>
        <taxon>Neopterygii</taxon>
        <taxon>Teleostei</taxon>
        <taxon>Neoteleostei</taxon>
        <taxon>Acanthomorphata</taxon>
        <taxon>Eupercaria</taxon>
        <taxon>Perciformes</taxon>
        <taxon>Notothenioidei</taxon>
        <taxon>Nototheniidae</taxon>
        <taxon>Dissostichus</taxon>
    </lineage>
</organism>
<sequence length="289" mass="30929">MASDGGRLKRRFNFSFTTRTSSLVTLSTSASAPSFLTRPPKRDSPSSPSLFSCASHQSSSLYFSFLRCHSRIMLSMRFHPDHALLLVFIRILVLIIIIIISTVSEDAVPGASVDDGALAERVVVVVPLLHQGLVEVPQLLQEALVGVDGALLPHGAQGLHDAQVMEDHQSLVQELSAGSEVDGDVCFGEVVHLDAEVRDAHAGVERLARVNAGAVRCVQDVRDAHALQTGLAVLHHGPLDVQNAGGVVGAAVVHHVLHPVVKVFHHQLLGRLQHRLWDGFGSDAAGGQL</sequence>
<name>A0A7J5Z5G7_DISMA</name>